<dbReference type="Pfam" id="PF19086">
    <property type="entry name" value="Terpene_syn_C_2"/>
    <property type="match status" value="1"/>
</dbReference>
<dbReference type="Gene3D" id="1.10.600.10">
    <property type="entry name" value="Farnesyl Diphosphate Synthase"/>
    <property type="match status" value="1"/>
</dbReference>
<name>A0AAJ0H5N6_9PEZI</name>
<sequence>MEYHYSTVVGPATYETEGLCDGVPLRLHLSQEPEDLGAIRAQEDWRRLVAPVGFKRGSLGPEYNFLSVAFPETIPDRMEILAYFDEFIFLHDDVVEAVDQAEGDQQNDEAREACRFEKTTRDTGRRTMVSRVAQKMLSMDPGPAATTLALWTEWFDKGAGRQNHTQFDTLDGYLTGVAIFAMGLNIPDHEHELRSQLCRPAWVALGLTNDLYSLDKETEAAKAMGEAHVCNAVWVMMREHNLDEDMARKLCREKIKESVAEYVEIVKKTAQRTDISRDLGIFVEAIQYILSGNLVWTRGAPRYHPAATYNTRQLEWMATGAPKSAEEANSRKVGVAGTLYSTLQSVAFGVFGMVQGFLRRARLHTTPANIAADGILETSKTTVQ</sequence>
<evidence type="ECO:0000313" key="1">
    <source>
        <dbReference type="EMBL" id="KAK3339733.1"/>
    </source>
</evidence>
<reference evidence="1" key="2">
    <citation type="submission" date="2023-06" db="EMBL/GenBank/DDBJ databases">
        <authorList>
            <consortium name="Lawrence Berkeley National Laboratory"/>
            <person name="Haridas S."/>
            <person name="Hensen N."/>
            <person name="Bonometti L."/>
            <person name="Westerberg I."/>
            <person name="Brannstrom I.O."/>
            <person name="Guillou S."/>
            <person name="Cros-Aarteil S."/>
            <person name="Calhoun S."/>
            <person name="Kuo A."/>
            <person name="Mondo S."/>
            <person name="Pangilinan J."/>
            <person name="Riley R."/>
            <person name="Labutti K."/>
            <person name="Andreopoulos B."/>
            <person name="Lipzen A."/>
            <person name="Chen C."/>
            <person name="Yanf M."/>
            <person name="Daum C."/>
            <person name="Ng V."/>
            <person name="Clum A."/>
            <person name="Steindorff A."/>
            <person name="Ohm R."/>
            <person name="Martin F."/>
            <person name="Silar P."/>
            <person name="Natvig D."/>
            <person name="Lalanne C."/>
            <person name="Gautier V."/>
            <person name="Ament-Velasquez S.L."/>
            <person name="Kruys A."/>
            <person name="Hutchinson M.I."/>
            <person name="Powell A.J."/>
            <person name="Barry K."/>
            <person name="Miller A.N."/>
            <person name="Grigoriev I.V."/>
            <person name="Debuchy R."/>
            <person name="Gladieux P."/>
            <person name="Thoren M.H."/>
            <person name="Johannesson H."/>
        </authorList>
    </citation>
    <scope>NUCLEOTIDE SEQUENCE</scope>
    <source>
        <strain evidence="1">CBS 955.72</strain>
    </source>
</reference>
<reference evidence="1" key="1">
    <citation type="journal article" date="2023" name="Mol. Phylogenet. Evol.">
        <title>Genome-scale phylogeny and comparative genomics of the fungal order Sordariales.</title>
        <authorList>
            <person name="Hensen N."/>
            <person name="Bonometti L."/>
            <person name="Westerberg I."/>
            <person name="Brannstrom I.O."/>
            <person name="Guillou S."/>
            <person name="Cros-Aarteil S."/>
            <person name="Calhoun S."/>
            <person name="Haridas S."/>
            <person name="Kuo A."/>
            <person name="Mondo S."/>
            <person name="Pangilinan J."/>
            <person name="Riley R."/>
            <person name="LaButti K."/>
            <person name="Andreopoulos B."/>
            <person name="Lipzen A."/>
            <person name="Chen C."/>
            <person name="Yan M."/>
            <person name="Daum C."/>
            <person name="Ng V."/>
            <person name="Clum A."/>
            <person name="Steindorff A."/>
            <person name="Ohm R.A."/>
            <person name="Martin F."/>
            <person name="Silar P."/>
            <person name="Natvig D.O."/>
            <person name="Lalanne C."/>
            <person name="Gautier V."/>
            <person name="Ament-Velasquez S.L."/>
            <person name="Kruys A."/>
            <person name="Hutchinson M.I."/>
            <person name="Powell A.J."/>
            <person name="Barry K."/>
            <person name="Miller A.N."/>
            <person name="Grigoriev I.V."/>
            <person name="Debuchy R."/>
            <person name="Gladieux P."/>
            <person name="Hiltunen Thoren M."/>
            <person name="Johannesson H."/>
        </authorList>
    </citation>
    <scope>NUCLEOTIDE SEQUENCE</scope>
    <source>
        <strain evidence="1">CBS 955.72</strain>
    </source>
</reference>
<dbReference type="AlphaFoldDB" id="A0AAJ0H5N6"/>
<organism evidence="1 2">
    <name type="scientific">Lasiosphaeria hispida</name>
    <dbReference type="NCBI Taxonomy" id="260671"/>
    <lineage>
        <taxon>Eukaryota</taxon>
        <taxon>Fungi</taxon>
        <taxon>Dikarya</taxon>
        <taxon>Ascomycota</taxon>
        <taxon>Pezizomycotina</taxon>
        <taxon>Sordariomycetes</taxon>
        <taxon>Sordariomycetidae</taxon>
        <taxon>Sordariales</taxon>
        <taxon>Lasiosphaeriaceae</taxon>
        <taxon>Lasiosphaeria</taxon>
    </lineage>
</organism>
<dbReference type="SUPFAM" id="SSF48576">
    <property type="entry name" value="Terpenoid synthases"/>
    <property type="match status" value="1"/>
</dbReference>
<dbReference type="Proteomes" id="UP001275084">
    <property type="component" value="Unassembled WGS sequence"/>
</dbReference>
<dbReference type="InterPro" id="IPR008949">
    <property type="entry name" value="Isoprenoid_synthase_dom_sf"/>
</dbReference>
<keyword evidence="2" id="KW-1185">Reference proteome</keyword>
<gene>
    <name evidence="1" type="ORF">B0T25DRAFT_574628</name>
</gene>
<dbReference type="EMBL" id="JAUIQD010000009">
    <property type="protein sequence ID" value="KAK3339733.1"/>
    <property type="molecule type" value="Genomic_DNA"/>
</dbReference>
<evidence type="ECO:0000313" key="2">
    <source>
        <dbReference type="Proteomes" id="UP001275084"/>
    </source>
</evidence>
<protein>
    <submittedName>
        <fullName evidence="1">Fusicoccadiene synthase</fullName>
    </submittedName>
</protein>
<comment type="caution">
    <text evidence="1">The sequence shown here is derived from an EMBL/GenBank/DDBJ whole genome shotgun (WGS) entry which is preliminary data.</text>
</comment>
<proteinExistence type="predicted"/>
<accession>A0AAJ0H5N6</accession>